<feature type="domain" description="Thioredoxin" evidence="6">
    <location>
        <begin position="1"/>
        <end position="161"/>
    </location>
</feature>
<dbReference type="PROSITE" id="PS51352">
    <property type="entry name" value="THIOREDOXIN_2"/>
    <property type="match status" value="1"/>
</dbReference>
<name>Q9SXL6_CHLSW</name>
<dbReference type="GO" id="GO:0034599">
    <property type="term" value="P:cellular response to oxidative stress"/>
    <property type="evidence" value="ECO:0007669"/>
    <property type="project" value="TreeGrafter"/>
</dbReference>
<feature type="active site" evidence="4">
    <location>
        <position position="37"/>
    </location>
</feature>
<keyword evidence="3 5" id="KW-0560">Oxidoreductase</keyword>
<protein>
    <recommendedName>
        <fullName evidence="5">Glutathione peroxidase</fullName>
    </recommendedName>
</protein>
<dbReference type="PIRSF" id="PIRSF000303">
    <property type="entry name" value="Glutathion_perox"/>
    <property type="match status" value="1"/>
</dbReference>
<organism evidence="7">
    <name type="scientific">Chlamydomonas sp. (strain W80)</name>
    <dbReference type="NCBI Taxonomy" id="103365"/>
    <lineage>
        <taxon>Eukaryota</taxon>
        <taxon>Viridiplantae</taxon>
        <taxon>Chlorophyta</taxon>
        <taxon>core chlorophytes</taxon>
        <taxon>Chlorophyceae</taxon>
        <taxon>CS clade</taxon>
        <taxon>Chlamydomonadales</taxon>
        <taxon>Chlamydomonadaceae</taxon>
        <taxon>Chlamydomonas</taxon>
    </lineage>
</organism>
<dbReference type="InterPro" id="IPR000889">
    <property type="entry name" value="Glutathione_peroxidase"/>
</dbReference>
<proteinExistence type="evidence at transcript level"/>
<dbReference type="FunFam" id="3.40.30.10:FF:000010">
    <property type="entry name" value="Glutathione peroxidase"/>
    <property type="match status" value="1"/>
</dbReference>
<dbReference type="SUPFAM" id="SSF52833">
    <property type="entry name" value="Thioredoxin-like"/>
    <property type="match status" value="1"/>
</dbReference>
<evidence type="ECO:0000256" key="4">
    <source>
        <dbReference type="PIRSR" id="PIRSR000303-1"/>
    </source>
</evidence>
<evidence type="ECO:0000256" key="5">
    <source>
        <dbReference type="RuleBase" id="RU000499"/>
    </source>
</evidence>
<evidence type="ECO:0000259" key="6">
    <source>
        <dbReference type="PROSITE" id="PS51352"/>
    </source>
</evidence>
<dbReference type="PROSITE" id="PS51355">
    <property type="entry name" value="GLUTATHIONE_PEROXID_3"/>
    <property type="match status" value="1"/>
</dbReference>
<comment type="similarity">
    <text evidence="1 5">Belongs to the glutathione peroxidase family.</text>
</comment>
<keyword evidence="2 5" id="KW-0575">Peroxidase</keyword>
<dbReference type="InterPro" id="IPR029759">
    <property type="entry name" value="GPX_AS"/>
</dbReference>
<reference evidence="7" key="1">
    <citation type="journal article" date="2000" name="World J. Microbiol. Biotechnol.">
        <title>Isolation of several anti-stress genes from the halotolerant green alga Chlamydomonas by simple functional expression screening with Escherichia coli.</title>
        <authorList>
            <person name="Miyasaka H."/>
            <person name="Kanaboshi H."/>
            <person name="Ikeda K."/>
        </authorList>
    </citation>
    <scope>NUCLEOTIDE SEQUENCE</scope>
    <source>
        <strain evidence="7">W80</strain>
    </source>
</reference>
<evidence type="ECO:0000256" key="1">
    <source>
        <dbReference type="ARBA" id="ARBA00006926"/>
    </source>
</evidence>
<dbReference type="EMBL" id="AB009083">
    <property type="protein sequence ID" value="BAA83594.1"/>
    <property type="molecule type" value="mRNA"/>
</dbReference>
<dbReference type="GO" id="GO:0004601">
    <property type="term" value="F:peroxidase activity"/>
    <property type="evidence" value="ECO:0007669"/>
    <property type="project" value="UniProtKB-KW"/>
</dbReference>
<dbReference type="PANTHER" id="PTHR11592">
    <property type="entry name" value="GLUTATHIONE PEROXIDASE"/>
    <property type="match status" value="1"/>
</dbReference>
<dbReference type="InterPro" id="IPR036249">
    <property type="entry name" value="Thioredoxin-like_sf"/>
</dbReference>
<dbReference type="Pfam" id="PF00255">
    <property type="entry name" value="GSHPx"/>
    <property type="match status" value="1"/>
</dbReference>
<evidence type="ECO:0000256" key="3">
    <source>
        <dbReference type="ARBA" id="ARBA00023002"/>
    </source>
</evidence>
<dbReference type="PRINTS" id="PR01011">
    <property type="entry name" value="GLUTPROXDASE"/>
</dbReference>
<sequence>MASPFYALAATDIAGKEFPFAQLQGKVVLVVNVASQCGFTPQYKGLQELYDKYKDEGLVIIGFPCDQFGHQEPGQESEIASFCQKNFGVTFPMMAKIEVNGDNTHPVYQFLKSEKKQLFMERIKWNFEKFLINKQGEVVERFSSAGDPMRNIAPAVAKLLAEA</sequence>
<dbReference type="PeroxiBase" id="2610">
    <property type="entry name" value="CspGPx01"/>
</dbReference>
<evidence type="ECO:0000313" key="7">
    <source>
        <dbReference type="EMBL" id="BAA83594.1"/>
    </source>
</evidence>
<accession>Q9SXL6</accession>
<dbReference type="Gene3D" id="3.40.30.10">
    <property type="entry name" value="Glutaredoxin"/>
    <property type="match status" value="1"/>
</dbReference>
<dbReference type="CDD" id="cd00340">
    <property type="entry name" value="GSH_Peroxidase"/>
    <property type="match status" value="1"/>
</dbReference>
<evidence type="ECO:0000256" key="2">
    <source>
        <dbReference type="ARBA" id="ARBA00022559"/>
    </source>
</evidence>
<dbReference type="PROSITE" id="PS00460">
    <property type="entry name" value="GLUTATHIONE_PEROXID_1"/>
    <property type="match status" value="1"/>
</dbReference>
<dbReference type="PANTHER" id="PTHR11592:SF78">
    <property type="entry name" value="GLUTATHIONE PEROXIDASE"/>
    <property type="match status" value="1"/>
</dbReference>
<dbReference type="AlphaFoldDB" id="Q9SXL6"/>
<dbReference type="InterPro" id="IPR013766">
    <property type="entry name" value="Thioredoxin_domain"/>
</dbReference>